<reference evidence="1" key="1">
    <citation type="submission" date="2024-05" db="EMBL/GenBank/DDBJ databases">
        <title>Isolation and characterization of Sporomusa carbonis sp. nov., a carboxydotrophic hydrogenogen in the genus of Sporomusa isolated from a charcoal burning pile.</title>
        <authorList>
            <person name="Boeer T."/>
            <person name="Rosenbaum F."/>
            <person name="Eysell L."/>
            <person name="Mueller V."/>
            <person name="Daniel R."/>
            <person name="Poehlein A."/>
        </authorList>
    </citation>
    <scope>NUCLEOTIDE SEQUENCE [LARGE SCALE GENOMIC DNA]</scope>
    <source>
        <strain evidence="1">DSM 3132</strain>
    </source>
</reference>
<keyword evidence="2" id="KW-1185">Reference proteome</keyword>
<accession>A0ABZ3J1F9</accession>
<evidence type="ECO:0000313" key="2">
    <source>
        <dbReference type="Proteomes" id="UP000216052"/>
    </source>
</evidence>
<proteinExistence type="predicted"/>
<dbReference type="EMBL" id="CP155571">
    <property type="protein sequence ID" value="XFO72030.1"/>
    <property type="molecule type" value="Genomic_DNA"/>
</dbReference>
<organism evidence="1 2">
    <name type="scientific">Sporomusa acidovorans (strain ATCC 49682 / DSM 3132 / Mol)</name>
    <dbReference type="NCBI Taxonomy" id="1123286"/>
    <lineage>
        <taxon>Bacteria</taxon>
        <taxon>Bacillati</taxon>
        <taxon>Bacillota</taxon>
        <taxon>Negativicutes</taxon>
        <taxon>Selenomonadales</taxon>
        <taxon>Sporomusaceae</taxon>
        <taxon>Sporomusa</taxon>
    </lineage>
</organism>
<protein>
    <submittedName>
        <fullName evidence="1">Uncharacterized protein</fullName>
    </submittedName>
</protein>
<dbReference type="NCBIfam" id="NF041239">
    <property type="entry name" value="Moor_selen_rel"/>
    <property type="match status" value="1"/>
</dbReference>
<name>A0ABZ3J1F9_SPOA4</name>
<evidence type="ECO:0000313" key="1">
    <source>
        <dbReference type="EMBL" id="XFO72030.1"/>
    </source>
</evidence>
<dbReference type="RefSeq" id="WP_093795217.1">
    <property type="nucleotide sequence ID" value="NZ_CP155571.1"/>
</dbReference>
<dbReference type="InterPro" id="IPR049744">
    <property type="entry name" value="CC/Se_fam"/>
</dbReference>
<sequence>MALLTITDQALEYIKSRSSSIYLELFQVISCCIDIRESPTVRLGQPHDPHNYVLEEIQGIMVYVPHELPEIALTVTLSHFFGFKKLVIEGWRLV</sequence>
<dbReference type="Proteomes" id="UP000216052">
    <property type="component" value="Chromosome"/>
</dbReference>
<gene>
    <name evidence="1" type="ORF">SPACI_020760</name>
</gene>